<feature type="transmembrane region" description="Helical" evidence="6">
    <location>
        <begin position="174"/>
        <end position="196"/>
    </location>
</feature>
<keyword evidence="9" id="KW-1185">Reference proteome</keyword>
<feature type="transmembrane region" description="Helical" evidence="6">
    <location>
        <begin position="351"/>
        <end position="370"/>
    </location>
</feature>
<proteinExistence type="predicted"/>
<protein>
    <recommendedName>
        <fullName evidence="7">G-protein coupled receptors family 2 profile 2 domain-containing protein</fullName>
    </recommendedName>
</protein>
<evidence type="ECO:0000259" key="7">
    <source>
        <dbReference type="PROSITE" id="PS50261"/>
    </source>
</evidence>
<accession>A0A0F7ZSZ1</accession>
<evidence type="ECO:0000313" key="9">
    <source>
        <dbReference type="Proteomes" id="UP000054481"/>
    </source>
</evidence>
<dbReference type="EMBL" id="KQ030551">
    <property type="protein sequence ID" value="KJZ72203.1"/>
    <property type="molecule type" value="Genomic_DNA"/>
</dbReference>
<feature type="transmembrane region" description="Helical" evidence="6">
    <location>
        <begin position="283"/>
        <end position="305"/>
    </location>
</feature>
<evidence type="ECO:0000313" key="8">
    <source>
        <dbReference type="EMBL" id="KJZ72203.1"/>
    </source>
</evidence>
<dbReference type="PANTHER" id="PTHR42058">
    <property type="entry name" value="G_PROTEIN_RECEP_F2_4 DOMAIN-CONTAINING PROTEIN"/>
    <property type="match status" value="1"/>
</dbReference>
<dbReference type="PANTHER" id="PTHR42058:SF1">
    <property type="entry name" value="G-PROTEIN COUPLED RECEPTORS FAMILY 2 PROFILE 2 DOMAIN-CONTAINING PROTEIN"/>
    <property type="match status" value="1"/>
</dbReference>
<feature type="domain" description="G-protein coupled receptors family 2 profile 2" evidence="7">
    <location>
        <begin position="54"/>
        <end position="233"/>
    </location>
</feature>
<feature type="region of interest" description="Disordered" evidence="5">
    <location>
        <begin position="430"/>
        <end position="488"/>
    </location>
</feature>
<evidence type="ECO:0000256" key="5">
    <source>
        <dbReference type="SAM" id="MobiDB-lite"/>
    </source>
</evidence>
<dbReference type="OrthoDB" id="26203at2759"/>
<evidence type="ECO:0000256" key="6">
    <source>
        <dbReference type="SAM" id="Phobius"/>
    </source>
</evidence>
<feature type="transmembrane region" description="Helical" evidence="6">
    <location>
        <begin position="133"/>
        <end position="153"/>
    </location>
</feature>
<dbReference type="InterPro" id="IPR017981">
    <property type="entry name" value="GPCR_2-like_7TM"/>
</dbReference>
<dbReference type="Proteomes" id="UP000054481">
    <property type="component" value="Unassembled WGS sequence"/>
</dbReference>
<dbReference type="GO" id="GO:0016020">
    <property type="term" value="C:membrane"/>
    <property type="evidence" value="ECO:0007669"/>
    <property type="project" value="UniProtKB-SubCell"/>
</dbReference>
<dbReference type="PROSITE" id="PS50261">
    <property type="entry name" value="G_PROTEIN_RECEP_F2_4"/>
    <property type="match status" value="1"/>
</dbReference>
<feature type="transmembrane region" description="Helical" evidence="6">
    <location>
        <begin position="94"/>
        <end position="113"/>
    </location>
</feature>
<keyword evidence="3 6" id="KW-1133">Transmembrane helix</keyword>
<dbReference type="AlphaFoldDB" id="A0A0F7ZSZ1"/>
<dbReference type="GO" id="GO:0004930">
    <property type="term" value="F:G protein-coupled receptor activity"/>
    <property type="evidence" value="ECO:0007669"/>
    <property type="project" value="InterPro"/>
</dbReference>
<comment type="subcellular location">
    <subcellularLocation>
        <location evidence="1">Membrane</location>
        <topology evidence="1">Multi-pass membrane protein</topology>
    </subcellularLocation>
</comment>
<dbReference type="InterPro" id="IPR053247">
    <property type="entry name" value="GPCR_GPR1/git3-like"/>
</dbReference>
<keyword evidence="4 6" id="KW-0472">Membrane</keyword>
<organism evidence="8 9">
    <name type="scientific">Hirsutella minnesotensis 3608</name>
    <dbReference type="NCBI Taxonomy" id="1043627"/>
    <lineage>
        <taxon>Eukaryota</taxon>
        <taxon>Fungi</taxon>
        <taxon>Dikarya</taxon>
        <taxon>Ascomycota</taxon>
        <taxon>Pezizomycotina</taxon>
        <taxon>Sordariomycetes</taxon>
        <taxon>Hypocreomycetidae</taxon>
        <taxon>Hypocreales</taxon>
        <taxon>Ophiocordycipitaceae</taxon>
        <taxon>Hirsutella</taxon>
    </lineage>
</organism>
<evidence type="ECO:0000256" key="3">
    <source>
        <dbReference type="ARBA" id="ARBA00022989"/>
    </source>
</evidence>
<dbReference type="Gene3D" id="1.20.1070.10">
    <property type="entry name" value="Rhodopsin 7-helix transmembrane proteins"/>
    <property type="match status" value="1"/>
</dbReference>
<dbReference type="InterPro" id="IPR000832">
    <property type="entry name" value="GPCR_2_secretin-like"/>
</dbReference>
<feature type="transmembrane region" description="Helical" evidence="6">
    <location>
        <begin position="60"/>
        <end position="82"/>
    </location>
</feature>
<gene>
    <name evidence="8" type="ORF">HIM_08468</name>
</gene>
<reference evidence="8 9" key="1">
    <citation type="journal article" date="2014" name="Genome Biol. Evol.">
        <title>Comparative genomics and transcriptomics analyses reveal divergent lifestyle features of nematode endoparasitic fungus Hirsutella minnesotensis.</title>
        <authorList>
            <person name="Lai Y."/>
            <person name="Liu K."/>
            <person name="Zhang X."/>
            <person name="Zhang X."/>
            <person name="Li K."/>
            <person name="Wang N."/>
            <person name="Shu C."/>
            <person name="Wu Y."/>
            <person name="Wang C."/>
            <person name="Bushley K.E."/>
            <person name="Xiang M."/>
            <person name="Liu X."/>
        </authorList>
    </citation>
    <scope>NUCLEOTIDE SEQUENCE [LARGE SCALE GENOMIC DNA]</scope>
    <source>
        <strain evidence="8 9">3608</strain>
    </source>
</reference>
<evidence type="ECO:0000256" key="2">
    <source>
        <dbReference type="ARBA" id="ARBA00022692"/>
    </source>
</evidence>
<evidence type="ECO:0000256" key="1">
    <source>
        <dbReference type="ARBA" id="ARBA00004141"/>
    </source>
</evidence>
<dbReference type="GO" id="GO:0007166">
    <property type="term" value="P:cell surface receptor signaling pathway"/>
    <property type="evidence" value="ECO:0007669"/>
    <property type="project" value="InterPro"/>
</dbReference>
<name>A0A0F7ZSZ1_9HYPO</name>
<keyword evidence="2 6" id="KW-0812">Transmembrane</keyword>
<sequence length="488" mass="53790">MANVARANLCIPPFIDDTLFTGGGYVEGRLCQTIGSVRCCAPCPVIDWIYSDEFKMTYKVSNWLCLASGICCAILLVTWAVLPPEKTHRHYLSSGFVAALLCMNLGFIVPLFTKPQQCFDAITPHDMRSSATCGATGTFLIYGGWAVVVWAFLRSLSLFLQIYWHMGVGRKFMIASHVIGWGVPLIGLALALGLSGVSFRFGASCHINHPNSLGDLWIPILTVAGATVVLTFFTFGYCINVYLAALGDNSTVTQGSNDPDWNSMSLSPRRAYRRIKRIFMLQWRGIAIVAVIVTEVILFSVVLVFQDQVIQSISSNPLIAQSWVLCLMEKMGDKNQCLDKARAFTVNEKTVSAILLLFGMSGISLFVVLVRPSMITGWYELFRSLGGRNRKEFVSVDARHQVEGSRTIDIVSGKSIALTSPLSPTFPVNRVDKPSVTVQTEQEDSHTPLTPHSTPRHLEHLLQSPPQSPGFFRDQHDGGINPLGMHQV</sequence>
<feature type="transmembrane region" description="Helical" evidence="6">
    <location>
        <begin position="216"/>
        <end position="239"/>
    </location>
</feature>
<dbReference type="Pfam" id="PF00002">
    <property type="entry name" value="7tm_2"/>
    <property type="match status" value="1"/>
</dbReference>
<evidence type="ECO:0000256" key="4">
    <source>
        <dbReference type="ARBA" id="ARBA00023136"/>
    </source>
</evidence>